<dbReference type="PANTHER" id="PTHR46060">
    <property type="entry name" value="MARINER MOS1 TRANSPOSASE-LIKE PROTEIN"/>
    <property type="match status" value="1"/>
</dbReference>
<evidence type="ECO:0000313" key="3">
    <source>
        <dbReference type="EMBL" id="KYN34027.1"/>
    </source>
</evidence>
<dbReference type="Pfam" id="PF17906">
    <property type="entry name" value="HTH_48"/>
    <property type="match status" value="1"/>
</dbReference>
<evidence type="ECO:0000259" key="1">
    <source>
        <dbReference type="Pfam" id="PF08398"/>
    </source>
</evidence>
<dbReference type="GO" id="GO:0004623">
    <property type="term" value="F:phospholipase A2 activity"/>
    <property type="evidence" value="ECO:0007669"/>
    <property type="project" value="InterPro"/>
</dbReference>
<gene>
    <name evidence="3" type="ORF">ALC56_11650</name>
</gene>
<sequence length="393" mass="43418">MDQRICIKFCVKNKIKCADAFRMLTVAYGEATLDRSNVYRWYKMFSESREDVNDDERAGRPSTSTTYENIDEVKKIVLANRNCQIIGATSTTISPSGGSLLNRAVNAFPFKLHIPGYQFCGPGMRLSKRLARGNAGINPLDAACREHDIAYSHSNDLTDRHAADNILAEKARKRITASDSALGERAAAAAVWAAMKAKTKIGMGMKPKKKTTTTKKKTRKKRILPTAKRGGALPFLLMLDALGSLIGGAASVAKAVNDNKAARRQLEELQRHDRAMEQGHGLYLAPYKYGRGLYLGPYKHGQGAAAKKKKHAKETIKMPSGATTNVQLNELARCMRIPYFRGVFMRNALPTSGERRNECGIVNLDDAAGPSTHWVAYAKRNNRVVYFDSFGNL</sequence>
<dbReference type="EMBL" id="KQ981872">
    <property type="protein sequence ID" value="KYN34027.1"/>
    <property type="molecule type" value="Genomic_DNA"/>
</dbReference>
<evidence type="ECO:0000313" key="4">
    <source>
        <dbReference type="Proteomes" id="UP000078541"/>
    </source>
</evidence>
<dbReference type="GO" id="GO:0006644">
    <property type="term" value="P:phospholipid metabolic process"/>
    <property type="evidence" value="ECO:0007669"/>
    <property type="project" value="InterPro"/>
</dbReference>
<dbReference type="InterPro" id="IPR036444">
    <property type="entry name" value="PLipase_A2_dom_sf"/>
</dbReference>
<dbReference type="Proteomes" id="UP000078541">
    <property type="component" value="Unassembled WGS sequence"/>
</dbReference>
<name>A0A151JU21_9HYME</name>
<dbReference type="InterPro" id="IPR052709">
    <property type="entry name" value="Transposase-MT_Hybrid"/>
</dbReference>
<protein>
    <recommendedName>
        <fullName evidence="5">Mos1 transposase HTH domain-containing protein</fullName>
    </recommendedName>
</protein>
<dbReference type="InterPro" id="IPR041426">
    <property type="entry name" value="Mos1_HTH"/>
</dbReference>
<reference evidence="3 4" key="1">
    <citation type="submission" date="2016-03" db="EMBL/GenBank/DDBJ databases">
        <title>Trachymyrmex septentrionalis WGS genome.</title>
        <authorList>
            <person name="Nygaard S."/>
            <person name="Hu H."/>
            <person name="Boomsma J."/>
            <person name="Zhang G."/>
        </authorList>
    </citation>
    <scope>NUCLEOTIDE SEQUENCE [LARGE SCALE GENOMIC DNA]</scope>
    <source>
        <strain evidence="3">Tsep2-gDNA-1</strain>
        <tissue evidence="3">Whole body</tissue>
    </source>
</reference>
<evidence type="ECO:0000259" key="2">
    <source>
        <dbReference type="Pfam" id="PF17906"/>
    </source>
</evidence>
<keyword evidence="4" id="KW-1185">Reference proteome</keyword>
<evidence type="ECO:0008006" key="5">
    <source>
        <dbReference type="Google" id="ProtNLM"/>
    </source>
</evidence>
<dbReference type="InterPro" id="IPR013607">
    <property type="entry name" value="Phospholipase_A2-like"/>
</dbReference>
<proteinExistence type="predicted"/>
<dbReference type="GO" id="GO:0005198">
    <property type="term" value="F:structural molecule activity"/>
    <property type="evidence" value="ECO:0007669"/>
    <property type="project" value="InterPro"/>
</dbReference>
<feature type="domain" description="Mos1 transposase HTH" evidence="2">
    <location>
        <begin position="4"/>
        <end position="46"/>
    </location>
</feature>
<dbReference type="Pfam" id="PF08398">
    <property type="entry name" value="Phospholip_A2_4"/>
    <property type="match status" value="1"/>
</dbReference>
<dbReference type="Gene3D" id="1.10.10.1450">
    <property type="match status" value="1"/>
</dbReference>
<dbReference type="GO" id="GO:0050482">
    <property type="term" value="P:arachidonate secretion"/>
    <property type="evidence" value="ECO:0007669"/>
    <property type="project" value="InterPro"/>
</dbReference>
<dbReference type="PANTHER" id="PTHR46060:SF1">
    <property type="entry name" value="MARINER MOS1 TRANSPOSASE-LIKE PROTEIN"/>
    <property type="match status" value="1"/>
</dbReference>
<dbReference type="Gene3D" id="3.40.395.10">
    <property type="entry name" value="Adenoviral Proteinase, Chain A"/>
    <property type="match status" value="1"/>
</dbReference>
<dbReference type="AlphaFoldDB" id="A0A151JU21"/>
<dbReference type="STRING" id="34720.A0A151JU21"/>
<feature type="domain" description="Phospholipase A2-like" evidence="1">
    <location>
        <begin position="112"/>
        <end position="173"/>
    </location>
</feature>
<dbReference type="Gene3D" id="1.20.90.10">
    <property type="entry name" value="Phospholipase A2 domain"/>
    <property type="match status" value="1"/>
</dbReference>
<accession>A0A151JU21</accession>
<organism evidence="3 4">
    <name type="scientific">Trachymyrmex septentrionalis</name>
    <dbReference type="NCBI Taxonomy" id="34720"/>
    <lineage>
        <taxon>Eukaryota</taxon>
        <taxon>Metazoa</taxon>
        <taxon>Ecdysozoa</taxon>
        <taxon>Arthropoda</taxon>
        <taxon>Hexapoda</taxon>
        <taxon>Insecta</taxon>
        <taxon>Pterygota</taxon>
        <taxon>Neoptera</taxon>
        <taxon>Endopterygota</taxon>
        <taxon>Hymenoptera</taxon>
        <taxon>Apocrita</taxon>
        <taxon>Aculeata</taxon>
        <taxon>Formicoidea</taxon>
        <taxon>Formicidae</taxon>
        <taxon>Myrmicinae</taxon>
        <taxon>Trachymyrmex</taxon>
    </lineage>
</organism>